<protein>
    <recommendedName>
        <fullName evidence="3">UTRA domain-containing protein</fullName>
    </recommendedName>
</protein>
<keyword evidence="2" id="KW-1185">Reference proteome</keyword>
<name>A0ABX6ANG1_STRVD</name>
<dbReference type="Proteomes" id="UP000327143">
    <property type="component" value="Chromosome"/>
</dbReference>
<organism evidence="1 2">
    <name type="scientific">Streptomyces viridosporus T7A</name>
    <dbReference type="NCBI Taxonomy" id="665577"/>
    <lineage>
        <taxon>Bacteria</taxon>
        <taxon>Bacillati</taxon>
        <taxon>Actinomycetota</taxon>
        <taxon>Actinomycetes</taxon>
        <taxon>Kitasatosporales</taxon>
        <taxon>Streptomycetaceae</taxon>
        <taxon>Streptomyces</taxon>
    </lineage>
</organism>
<accession>A0ABX6ANG1</accession>
<evidence type="ECO:0000313" key="2">
    <source>
        <dbReference type="Proteomes" id="UP000327143"/>
    </source>
</evidence>
<evidence type="ECO:0000313" key="1">
    <source>
        <dbReference type="EMBL" id="QEU89115.1"/>
    </source>
</evidence>
<dbReference type="EMBL" id="CP023700">
    <property type="protein sequence ID" value="QEU89115.1"/>
    <property type="molecule type" value="Genomic_DNA"/>
</dbReference>
<gene>
    <name evidence="1" type="ORF">CP969_05995</name>
</gene>
<reference evidence="1 2" key="1">
    <citation type="submission" date="2017-09" db="EMBL/GenBank/DDBJ databases">
        <authorList>
            <person name="Lee N."/>
            <person name="Cho B.-K."/>
        </authorList>
    </citation>
    <scope>NUCLEOTIDE SEQUENCE [LARGE SCALE GENOMIC DNA]</scope>
    <source>
        <strain evidence="1 2">ATCC 39115</strain>
    </source>
</reference>
<proteinExistence type="predicted"/>
<evidence type="ECO:0008006" key="3">
    <source>
        <dbReference type="Google" id="ProtNLM"/>
    </source>
</evidence>
<sequence>MSGDAVGDTPAGADRLLGLPVGTLLRIGGATVPEVTGLRSPRLRIDAFFDREGPSSLRPTAPTAWPCS</sequence>